<keyword evidence="3" id="KW-1185">Reference proteome</keyword>
<sequence length="162" mass="17749">MSDTIPAGEYVVTGPAIFGRNDSDADLKVGDTFLLEDPQAPDRDGDVFVDDDARGVLGYIRSTSIELLDPKAVIKAKISDIQKRIESLEEQLDQLETPEPDPIIPVTVTSDGLYRVGNRGYLVTNGTQVLYTNEHGAWISVPKGLYDDEITKKIDLIDLASL</sequence>
<evidence type="ECO:0000313" key="3">
    <source>
        <dbReference type="Proteomes" id="UP000202160"/>
    </source>
</evidence>
<protein>
    <submittedName>
        <fullName evidence="2">Uncharacterized protein</fullName>
    </submittedName>
</protein>
<organism evidence="2 3">
    <name type="scientific">Gordonia phage Soups</name>
    <dbReference type="NCBI Taxonomy" id="1838079"/>
    <lineage>
        <taxon>Viruses</taxon>
        <taxon>Duplodnaviria</taxon>
        <taxon>Heunggongvirae</taxon>
        <taxon>Uroviricota</taxon>
        <taxon>Caudoviricetes</taxon>
        <taxon>Soupsvirus</taxon>
        <taxon>Soupsvirus soups</taxon>
    </lineage>
</organism>
<dbReference type="OrthoDB" id="10925at10239"/>
<gene>
    <name evidence="2" type="primary">76</name>
    <name evidence="2" type="ORF">PBI_SOUPS_76</name>
</gene>
<keyword evidence="1" id="KW-0175">Coiled coil</keyword>
<dbReference type="EMBL" id="KU998249">
    <property type="protein sequence ID" value="ANA87011.1"/>
    <property type="molecule type" value="Genomic_DNA"/>
</dbReference>
<dbReference type="Proteomes" id="UP000202160">
    <property type="component" value="Segment"/>
</dbReference>
<proteinExistence type="predicted"/>
<name>A0A160DGA6_9CAUD</name>
<evidence type="ECO:0000256" key="1">
    <source>
        <dbReference type="SAM" id="Coils"/>
    </source>
</evidence>
<evidence type="ECO:0000313" key="2">
    <source>
        <dbReference type="EMBL" id="ANA87011.1"/>
    </source>
</evidence>
<dbReference type="RefSeq" id="YP_009269374.1">
    <property type="nucleotide sequence ID" value="NC_030698.1"/>
</dbReference>
<dbReference type="KEGG" id="vg:28378728"/>
<dbReference type="GeneID" id="28378728"/>
<reference evidence="2 3" key="1">
    <citation type="submission" date="2016-03" db="EMBL/GenBank/DDBJ databases">
        <authorList>
            <person name="Montgomery M.T."/>
            <person name="Guerrero C.A."/>
            <person name="Mavrich T.N."/>
            <person name="Pope W.H."/>
            <person name="Garlena R.A."/>
            <person name="Russell D.A."/>
            <person name="Jacobs-Sera D."/>
            <person name="Hendrix R.W."/>
            <person name="Hatfull G.F."/>
        </authorList>
    </citation>
    <scope>NUCLEOTIDE SEQUENCE [LARGE SCALE GENOMIC DNA]</scope>
</reference>
<accession>A0A160DGA6</accession>
<feature type="coiled-coil region" evidence="1">
    <location>
        <begin position="71"/>
        <end position="98"/>
    </location>
</feature>